<proteinExistence type="predicted"/>
<gene>
    <name evidence="2" type="ordered locus">Reut_B4151</name>
</gene>
<dbReference type="AlphaFoldDB" id="Q46TM9"/>
<dbReference type="PANTHER" id="PTHR48207:SF3">
    <property type="entry name" value="SUCCINATE--HYDROXYMETHYLGLUTARATE COA-TRANSFERASE"/>
    <property type="match status" value="1"/>
</dbReference>
<dbReference type="eggNOG" id="COG1804">
    <property type="taxonomic scope" value="Bacteria"/>
</dbReference>
<sequence length="423" mass="45554">MRCWARSPPEREPEVQTQAKPAGALAGLRVIDLTQMLAGPFCTQILADHGADVIKVEAMTGDGTRVTGPFCPDDALRDFGGYFQSVNRNKRSIALDLKTSAGREILRRLIDGADVVVENFRAGVMERLGLSYETLRETNSRLVYGAVRGFGDPRSGESPYAQWPAYDVVSQAMGGMMGITGPDRDTPTKIGPGVGDTVPALMLCIGILAAVNRVRETGQGQFVDVAMTDAVLAMCERIVYQTSYTGAVPAPEGNRHPLLCPFGLFRARDGHVSIACATDAFWEKLAIAIGRPDMAQDPAFATNAARVQHQQQVIDAIEAFTAVRTKEEIAVALGGKVPFGPVYTSAEIFADRHYAVREMLVDVEQPGSTKPVKIAGVPIKLSDTPGAVRRRAPMFGEHTDEILGGIGYADDLIRALKAQRVVA</sequence>
<protein>
    <submittedName>
        <fullName evidence="2">L-carnitine dehydratase/bile acid-inducible protein F</fullName>
    </submittedName>
</protein>
<dbReference type="KEGG" id="reu:Reut_B4151"/>
<evidence type="ECO:0000313" key="2">
    <source>
        <dbReference type="EMBL" id="AAZ63505.1"/>
    </source>
</evidence>
<name>Q46TM9_CUPPJ</name>
<dbReference type="EMBL" id="CP000091">
    <property type="protein sequence ID" value="AAZ63505.1"/>
    <property type="molecule type" value="Genomic_DNA"/>
</dbReference>
<dbReference type="InterPro" id="IPR050483">
    <property type="entry name" value="CoA-transferase_III_domain"/>
</dbReference>
<dbReference type="Gene3D" id="3.40.50.10540">
    <property type="entry name" value="Crotonobetainyl-coa:carnitine coa-transferase, domain 1"/>
    <property type="match status" value="1"/>
</dbReference>
<dbReference type="Gene3D" id="3.30.1540.10">
    <property type="entry name" value="formyl-coa transferase, domain 3"/>
    <property type="match status" value="1"/>
</dbReference>
<dbReference type="HOGENOM" id="CLU_033975_0_0_4"/>
<dbReference type="InterPro" id="IPR003673">
    <property type="entry name" value="CoA-Trfase_fam_III"/>
</dbReference>
<keyword evidence="1" id="KW-0808">Transferase</keyword>
<evidence type="ECO:0000256" key="1">
    <source>
        <dbReference type="ARBA" id="ARBA00022679"/>
    </source>
</evidence>
<dbReference type="PANTHER" id="PTHR48207">
    <property type="entry name" value="SUCCINATE--HYDROXYMETHYLGLUTARATE COA-TRANSFERASE"/>
    <property type="match status" value="1"/>
</dbReference>
<reference evidence="2" key="1">
    <citation type="submission" date="2005-08" db="EMBL/GenBank/DDBJ databases">
        <title>Complete sequence of chromosome 2 of Ralstonia eutropha JMP134.</title>
        <authorList>
            <person name="Copeland A."/>
            <person name="Lucas S."/>
            <person name="Lapidus A."/>
            <person name="Barry K."/>
            <person name="Detter J.C."/>
            <person name="Glavina T."/>
            <person name="Hammon N."/>
            <person name="Israni S."/>
            <person name="Pitluck S."/>
            <person name="Goltsman E."/>
            <person name="Martinez M."/>
            <person name="Schmutz J."/>
            <person name="Larimer F."/>
            <person name="Land M."/>
            <person name="Lykidis A."/>
            <person name="Richardson P."/>
        </authorList>
    </citation>
    <scope>NUCLEOTIDE SEQUENCE [LARGE SCALE GENOMIC DNA]</scope>
    <source>
        <strain evidence="2">JMP134</strain>
    </source>
</reference>
<dbReference type="GO" id="GO:0008410">
    <property type="term" value="F:CoA-transferase activity"/>
    <property type="evidence" value="ECO:0007669"/>
    <property type="project" value="TreeGrafter"/>
</dbReference>
<dbReference type="SUPFAM" id="SSF89796">
    <property type="entry name" value="CoA-transferase family III (CaiB/BaiF)"/>
    <property type="match status" value="1"/>
</dbReference>
<dbReference type="InterPro" id="IPR023606">
    <property type="entry name" value="CoA-Trfase_III_dom_1_sf"/>
</dbReference>
<dbReference type="InterPro" id="IPR044855">
    <property type="entry name" value="CoA-Trfase_III_dom3_sf"/>
</dbReference>
<dbReference type="Pfam" id="PF02515">
    <property type="entry name" value="CoA_transf_3"/>
    <property type="match status" value="1"/>
</dbReference>
<accession>Q46TM9</accession>
<dbReference type="STRING" id="264198.Reut_B4151"/>
<organism evidence="2">
    <name type="scientific">Cupriavidus pinatubonensis (strain JMP 134 / LMG 1197)</name>
    <name type="common">Cupriavidus necator (strain JMP 134)</name>
    <dbReference type="NCBI Taxonomy" id="264198"/>
    <lineage>
        <taxon>Bacteria</taxon>
        <taxon>Pseudomonadati</taxon>
        <taxon>Pseudomonadota</taxon>
        <taxon>Betaproteobacteria</taxon>
        <taxon>Burkholderiales</taxon>
        <taxon>Burkholderiaceae</taxon>
        <taxon>Cupriavidus</taxon>
    </lineage>
</organism>